<dbReference type="AlphaFoldDB" id="A0A1D8KCT4"/>
<keyword evidence="1" id="KW-0614">Plasmid</keyword>
<dbReference type="RefSeq" id="WP_070074293.1">
    <property type="nucleotide sequence ID" value="NZ_CP017449.1"/>
</dbReference>
<sequence length="220" mass="23558">MLKVEWGAAPKHLSAIGLAMTLAASLSACSGRTSDKIANAVNNSFKSQPGKWSVYIPIWFDQSLTRGPTGTMILAGAEHYKVTPGSAKDKVLAELTSAGDFSVKHMTGINLYRVTPAFQKGFPARVIDAPREVPLLAPKLDKVVSYSKTTNKNGNITAHIKLTFHYISGPSTGKALLKLAELTTSYNPARMAVQPGGTILLTCQFMPTNKGYTLRGCSSN</sequence>
<evidence type="ECO:0000313" key="2">
    <source>
        <dbReference type="Proteomes" id="UP000095342"/>
    </source>
</evidence>
<dbReference type="PROSITE" id="PS51257">
    <property type="entry name" value="PROKAR_LIPOPROTEIN"/>
    <property type="match status" value="1"/>
</dbReference>
<dbReference type="Proteomes" id="UP000095342">
    <property type="component" value="Plasmid pAPV6"/>
</dbReference>
<name>A0A1D8KCT4_9GAMM</name>
<evidence type="ECO:0008006" key="3">
    <source>
        <dbReference type="Google" id="ProtNLM"/>
    </source>
</evidence>
<accession>A0A1D8KCT4</accession>
<protein>
    <recommendedName>
        <fullName evidence="3">Lipoprotein</fullName>
    </recommendedName>
</protein>
<reference evidence="1 2" key="1">
    <citation type="submission" date="2016-09" db="EMBL/GenBank/DDBJ databases">
        <title>Acidihalobacter prosperus V6 (DSM14174).</title>
        <authorList>
            <person name="Khaleque H.N."/>
            <person name="Ramsay J.P."/>
            <person name="Murphy R.J.T."/>
            <person name="Kaksonen A.H."/>
            <person name="Boxall N.J."/>
            <person name="Watkin E.L.J."/>
        </authorList>
    </citation>
    <scope>NUCLEOTIDE SEQUENCE [LARGE SCALE GENOMIC DNA]</scope>
    <source>
        <strain evidence="1 2">V6</strain>
        <plasmid evidence="2">papv6</plasmid>
    </source>
</reference>
<geneLocation type="plasmid" evidence="2">
    <name>papv6</name>
</geneLocation>
<keyword evidence="2" id="KW-1185">Reference proteome</keyword>
<organism evidence="1 2">
    <name type="scientific">Acidihalobacter aeolianus</name>
    <dbReference type="NCBI Taxonomy" id="2792603"/>
    <lineage>
        <taxon>Bacteria</taxon>
        <taxon>Pseudomonadati</taxon>
        <taxon>Pseudomonadota</taxon>
        <taxon>Gammaproteobacteria</taxon>
        <taxon>Chromatiales</taxon>
        <taxon>Ectothiorhodospiraceae</taxon>
        <taxon>Acidihalobacter</taxon>
    </lineage>
</organism>
<gene>
    <name evidence="1" type="ORF">BJI67_16145</name>
</gene>
<dbReference type="EMBL" id="CP017449">
    <property type="protein sequence ID" value="AOV18770.1"/>
    <property type="molecule type" value="Genomic_DNA"/>
</dbReference>
<dbReference type="KEGG" id="aaeo:BJI67_16145"/>
<proteinExistence type="predicted"/>
<evidence type="ECO:0000313" key="1">
    <source>
        <dbReference type="EMBL" id="AOV18770.1"/>
    </source>
</evidence>